<keyword evidence="2" id="KW-1185">Reference proteome</keyword>
<gene>
    <name evidence="1" type="ORF">Patl1_27428</name>
</gene>
<comment type="caution">
    <text evidence="1">The sequence shown here is derived from an EMBL/GenBank/DDBJ whole genome shotgun (WGS) entry which is preliminary data.</text>
</comment>
<dbReference type="EMBL" id="CM047901">
    <property type="protein sequence ID" value="KAJ0097978.1"/>
    <property type="molecule type" value="Genomic_DNA"/>
</dbReference>
<evidence type="ECO:0000313" key="2">
    <source>
        <dbReference type="Proteomes" id="UP001164250"/>
    </source>
</evidence>
<proteinExistence type="predicted"/>
<accession>A0ACC1BGA4</accession>
<evidence type="ECO:0000313" key="1">
    <source>
        <dbReference type="EMBL" id="KAJ0097978.1"/>
    </source>
</evidence>
<protein>
    <submittedName>
        <fullName evidence="1">Uncharacterized protein</fullName>
    </submittedName>
</protein>
<sequence>MELITHFGRCRLKIICMVENYIYLS</sequence>
<name>A0ACC1BGA4_9ROSI</name>
<organism evidence="1 2">
    <name type="scientific">Pistacia atlantica</name>
    <dbReference type="NCBI Taxonomy" id="434234"/>
    <lineage>
        <taxon>Eukaryota</taxon>
        <taxon>Viridiplantae</taxon>
        <taxon>Streptophyta</taxon>
        <taxon>Embryophyta</taxon>
        <taxon>Tracheophyta</taxon>
        <taxon>Spermatophyta</taxon>
        <taxon>Magnoliopsida</taxon>
        <taxon>eudicotyledons</taxon>
        <taxon>Gunneridae</taxon>
        <taxon>Pentapetalae</taxon>
        <taxon>rosids</taxon>
        <taxon>malvids</taxon>
        <taxon>Sapindales</taxon>
        <taxon>Anacardiaceae</taxon>
        <taxon>Pistacia</taxon>
    </lineage>
</organism>
<reference evidence="2" key="1">
    <citation type="journal article" date="2023" name="G3 (Bethesda)">
        <title>Genome assembly and association tests identify interacting loci associated with vigor, precocity, and sex in interspecific pistachio rootstocks.</title>
        <authorList>
            <person name="Palmer W."/>
            <person name="Jacygrad E."/>
            <person name="Sagayaradj S."/>
            <person name="Cavanaugh K."/>
            <person name="Han R."/>
            <person name="Bertier L."/>
            <person name="Beede B."/>
            <person name="Kafkas S."/>
            <person name="Golino D."/>
            <person name="Preece J."/>
            <person name="Michelmore R."/>
        </authorList>
    </citation>
    <scope>NUCLEOTIDE SEQUENCE [LARGE SCALE GENOMIC DNA]</scope>
</reference>
<dbReference type="Proteomes" id="UP001164250">
    <property type="component" value="Chromosome 5"/>
</dbReference>